<organism evidence="11 12">
    <name type="scientific">Furculomyces boomerangus</name>
    <dbReference type="NCBI Taxonomy" id="61424"/>
    <lineage>
        <taxon>Eukaryota</taxon>
        <taxon>Fungi</taxon>
        <taxon>Fungi incertae sedis</taxon>
        <taxon>Zoopagomycota</taxon>
        <taxon>Kickxellomycotina</taxon>
        <taxon>Harpellomycetes</taxon>
        <taxon>Harpellales</taxon>
        <taxon>Harpellaceae</taxon>
        <taxon>Furculomyces</taxon>
    </lineage>
</organism>
<feature type="transmembrane region" description="Helical" evidence="10">
    <location>
        <begin position="12"/>
        <end position="33"/>
    </location>
</feature>
<dbReference type="PANTHER" id="PTHR12804:SF0">
    <property type="entry name" value="SIGNAL PEPTIDASE COMPLEX SUBUNIT 3"/>
    <property type="match status" value="1"/>
</dbReference>
<comment type="subcellular location">
    <subcellularLocation>
        <location evidence="1">Endoplasmic reticulum membrane</location>
        <topology evidence="1">Single-pass type II membrane protein</topology>
    </subcellularLocation>
</comment>
<evidence type="ECO:0000256" key="2">
    <source>
        <dbReference type="ARBA" id="ARBA00009289"/>
    </source>
</evidence>
<gene>
    <name evidence="11" type="ORF">BB559_002127</name>
</gene>
<dbReference type="Pfam" id="PF04573">
    <property type="entry name" value="SPC22"/>
    <property type="match status" value="1"/>
</dbReference>
<evidence type="ECO:0000256" key="5">
    <source>
        <dbReference type="ARBA" id="ARBA00022968"/>
    </source>
</evidence>
<dbReference type="AlphaFoldDB" id="A0A2T9YXY5"/>
<dbReference type="STRING" id="61424.A0A2T9YXY5"/>
<comment type="caution">
    <text evidence="11">The sequence shown here is derived from an EMBL/GenBank/DDBJ whole genome shotgun (WGS) entry which is preliminary data.</text>
</comment>
<keyword evidence="12" id="KW-1185">Reference proteome</keyword>
<dbReference type="GO" id="GO:0045047">
    <property type="term" value="P:protein targeting to ER"/>
    <property type="evidence" value="ECO:0007669"/>
    <property type="project" value="TreeGrafter"/>
</dbReference>
<evidence type="ECO:0000256" key="4">
    <source>
        <dbReference type="ARBA" id="ARBA00022824"/>
    </source>
</evidence>
<evidence type="ECO:0000313" key="12">
    <source>
        <dbReference type="Proteomes" id="UP000245699"/>
    </source>
</evidence>
<dbReference type="GO" id="GO:0006465">
    <property type="term" value="P:signal peptide processing"/>
    <property type="evidence" value="ECO:0007669"/>
    <property type="project" value="UniProtKB-UniRule"/>
</dbReference>
<keyword evidence="7 9" id="KW-0472">Membrane</keyword>
<dbReference type="PIRSF" id="PIRSF016089">
    <property type="entry name" value="SPC22"/>
    <property type="match status" value="1"/>
</dbReference>
<comment type="similarity">
    <text evidence="2 9">Belongs to the SPCS3 family.</text>
</comment>
<keyword evidence="4 9" id="KW-0256">Endoplasmic reticulum</keyword>
<proteinExistence type="inferred from homology"/>
<dbReference type="EMBL" id="MBFT01000116">
    <property type="protein sequence ID" value="PVU97179.1"/>
    <property type="molecule type" value="Genomic_DNA"/>
</dbReference>
<evidence type="ECO:0000313" key="11">
    <source>
        <dbReference type="EMBL" id="PVU97179.1"/>
    </source>
</evidence>
<protein>
    <recommendedName>
        <fullName evidence="9">Signal peptidase subunit 3</fullName>
    </recommendedName>
</protein>
<keyword evidence="3 10" id="KW-0812">Transmembrane</keyword>
<accession>A0A2T9YXY5</accession>
<keyword evidence="6 10" id="KW-1133">Transmembrane helix</keyword>
<name>A0A2T9YXY5_9FUNG</name>
<evidence type="ECO:0000256" key="9">
    <source>
        <dbReference type="PIRNR" id="PIRNR016089"/>
    </source>
</evidence>
<comment type="function">
    <text evidence="8">Essential component of the signal peptidase complex (SPC) which catalyzes the cleavage of N-terminal signal sequences from nascent proteins as they are translocated into the lumen of the endoplasmic reticulum. Essential for the SPC catalytic activity, possibly by stabilizing and positioning the active center of the complex close to the lumenal surface. Essential for viability.</text>
</comment>
<dbReference type="GO" id="GO:0005787">
    <property type="term" value="C:signal peptidase complex"/>
    <property type="evidence" value="ECO:0007669"/>
    <property type="project" value="UniProtKB-UniRule"/>
</dbReference>
<evidence type="ECO:0000256" key="1">
    <source>
        <dbReference type="ARBA" id="ARBA00004648"/>
    </source>
</evidence>
<sequence length="177" mass="20603">MNKPISRISSVASFSVTVFMFLVLAISIITANYQKVEDVKVNVQGVTVSKGGPYDYYDKTSSKADFARVKFDINTDLSKLFNWNTKQLFIYLMVEYDNTKNVDNKVIIWDRIIKRNGRKKFNLKKTLNKYLFRDFSLSLRDVKDANLTFVVERIPVMGFFTSRAEYSTKLDFPEIKN</sequence>
<evidence type="ECO:0000256" key="10">
    <source>
        <dbReference type="SAM" id="Phobius"/>
    </source>
</evidence>
<keyword evidence="5" id="KW-0735">Signal-anchor</keyword>
<reference evidence="11 12" key="1">
    <citation type="journal article" date="2018" name="MBio">
        <title>Comparative Genomics Reveals the Core Gene Toolbox for the Fungus-Insect Symbiosis.</title>
        <authorList>
            <person name="Wang Y."/>
            <person name="Stata M."/>
            <person name="Wang W."/>
            <person name="Stajich J.E."/>
            <person name="White M.M."/>
            <person name="Moncalvo J.M."/>
        </authorList>
    </citation>
    <scope>NUCLEOTIDE SEQUENCE [LARGE SCALE GENOMIC DNA]</scope>
    <source>
        <strain evidence="11 12">AUS-77-4</strain>
    </source>
</reference>
<dbReference type="PANTHER" id="PTHR12804">
    <property type="entry name" value="MICROSOMAL SIGNAL PEPTIDASE 23 KD SUBUNIT SPC22/23"/>
    <property type="match status" value="1"/>
</dbReference>
<dbReference type="InterPro" id="IPR007653">
    <property type="entry name" value="SPC3"/>
</dbReference>
<dbReference type="Proteomes" id="UP000245699">
    <property type="component" value="Unassembled WGS sequence"/>
</dbReference>
<evidence type="ECO:0000256" key="7">
    <source>
        <dbReference type="ARBA" id="ARBA00023136"/>
    </source>
</evidence>
<evidence type="ECO:0000256" key="8">
    <source>
        <dbReference type="ARBA" id="ARBA00045670"/>
    </source>
</evidence>
<dbReference type="OrthoDB" id="10261524at2759"/>
<evidence type="ECO:0000256" key="6">
    <source>
        <dbReference type="ARBA" id="ARBA00022989"/>
    </source>
</evidence>
<evidence type="ECO:0000256" key="3">
    <source>
        <dbReference type="ARBA" id="ARBA00022692"/>
    </source>
</evidence>